<evidence type="ECO:0000256" key="4">
    <source>
        <dbReference type="ARBA" id="ARBA00022827"/>
    </source>
</evidence>
<comment type="pathway">
    <text evidence="2">Secondary metabolite biosynthesis.</text>
</comment>
<evidence type="ECO:0000313" key="8">
    <source>
        <dbReference type="Proteomes" id="UP001396898"/>
    </source>
</evidence>
<accession>A0ABR1RZU4</accession>
<evidence type="ECO:0000313" key="7">
    <source>
        <dbReference type="EMBL" id="KAK8023403.1"/>
    </source>
</evidence>
<evidence type="ECO:0000256" key="3">
    <source>
        <dbReference type="ARBA" id="ARBA00022630"/>
    </source>
</evidence>
<dbReference type="SUPFAM" id="SSF51905">
    <property type="entry name" value="FAD/NAD(P)-binding domain"/>
    <property type="match status" value="1"/>
</dbReference>
<keyword evidence="3" id="KW-0285">Flavoprotein</keyword>
<evidence type="ECO:0000259" key="6">
    <source>
        <dbReference type="Pfam" id="PF01494"/>
    </source>
</evidence>
<name>A0ABR1RZU4_9PEZI</name>
<evidence type="ECO:0000256" key="5">
    <source>
        <dbReference type="ARBA" id="ARBA00023002"/>
    </source>
</evidence>
<dbReference type="InterPro" id="IPR050641">
    <property type="entry name" value="RIFMO-like"/>
</dbReference>
<dbReference type="PANTHER" id="PTHR43004">
    <property type="entry name" value="TRK SYSTEM POTASSIUM UPTAKE PROTEIN"/>
    <property type="match status" value="1"/>
</dbReference>
<dbReference type="SUPFAM" id="SSF54373">
    <property type="entry name" value="FAD-linked reductases, C-terminal domain"/>
    <property type="match status" value="1"/>
</dbReference>
<keyword evidence="7" id="KW-0503">Monooxygenase</keyword>
<keyword evidence="5" id="KW-0560">Oxidoreductase</keyword>
<feature type="domain" description="FAD-binding" evidence="6">
    <location>
        <begin position="36"/>
        <end position="366"/>
    </location>
</feature>
<protein>
    <submittedName>
        <fullName evidence="7">Monooxygenase- FAD-binding protein</fullName>
    </submittedName>
</protein>
<keyword evidence="8" id="KW-1185">Reference proteome</keyword>
<gene>
    <name evidence="7" type="ORF">PG991_006642</name>
</gene>
<proteinExistence type="predicted"/>
<dbReference type="PRINTS" id="PR00420">
    <property type="entry name" value="RNGMNOXGNASE"/>
</dbReference>
<comment type="caution">
    <text evidence="7">The sequence shown here is derived from an EMBL/GenBank/DDBJ whole genome shotgun (WGS) entry which is preliminary data.</text>
</comment>
<dbReference type="Gene3D" id="3.50.50.60">
    <property type="entry name" value="FAD/NAD(P)-binding domain"/>
    <property type="match status" value="1"/>
</dbReference>
<dbReference type="EMBL" id="JAQQWI010000008">
    <property type="protein sequence ID" value="KAK8023403.1"/>
    <property type="molecule type" value="Genomic_DNA"/>
</dbReference>
<dbReference type="PANTHER" id="PTHR43004:SF19">
    <property type="entry name" value="BINDING MONOOXYGENASE, PUTATIVE (JCVI)-RELATED"/>
    <property type="match status" value="1"/>
</dbReference>
<organism evidence="7 8">
    <name type="scientific">Apiospora marii</name>
    <dbReference type="NCBI Taxonomy" id="335849"/>
    <lineage>
        <taxon>Eukaryota</taxon>
        <taxon>Fungi</taxon>
        <taxon>Dikarya</taxon>
        <taxon>Ascomycota</taxon>
        <taxon>Pezizomycotina</taxon>
        <taxon>Sordariomycetes</taxon>
        <taxon>Xylariomycetidae</taxon>
        <taxon>Amphisphaeriales</taxon>
        <taxon>Apiosporaceae</taxon>
        <taxon>Apiospora</taxon>
    </lineage>
</organism>
<dbReference type="InterPro" id="IPR036188">
    <property type="entry name" value="FAD/NAD-bd_sf"/>
</dbReference>
<dbReference type="GO" id="GO:0004497">
    <property type="term" value="F:monooxygenase activity"/>
    <property type="evidence" value="ECO:0007669"/>
    <property type="project" value="UniProtKB-KW"/>
</dbReference>
<sequence length="536" mass="58200">MGSQAQENVDIVIVGGKFTPLPVSFKHSKHANAQEGGPTGLLSAVLARQLGLSVSVIDEKPSSLQVGRADALNARTQQYLEVVGTLKALRQKGIECNTSSTFAEGDFKSRQSKWWTGLEHCHHKNFLMIGQPEVEKALLGQLDTPVVRFGERVASIEEDDDGVTVTTGSGRATRAQYAIGADGARSSVRQALGIGFEGTKPEMIWAVLDCFLDTDFPICSEIITFQLNGQSRVSWIPRERGMSRFYVLLDGDISQEKAEASIRAHLAPHRVDFVRTEWFSTFEVRERIASAFVTKQGKGRISLGGDAAHVHSVNGGQGLNTGIADAFGLIWRLKLACDMGKAAADRTGVISTYDLERRTVAQDVINVAARLVRDTMHTAKQYVATIEKNAGYITGMGVAYGAVGSCLIAESERGIWKAGSRCPDLTLASRKLADEQQQQQQRIYSLAQYGRFLILVIGGASNDDVQALQQFRHVADLLALVNPAEGAIDSDGSTGTFTSDLVAPADKFTVLVRPDMYIGYVGDTRGAQQYLLNLFP</sequence>
<dbReference type="Proteomes" id="UP001396898">
    <property type="component" value="Unassembled WGS sequence"/>
</dbReference>
<comment type="cofactor">
    <cofactor evidence="1">
        <name>FAD</name>
        <dbReference type="ChEBI" id="CHEBI:57692"/>
    </cofactor>
</comment>
<dbReference type="InterPro" id="IPR002938">
    <property type="entry name" value="FAD-bd"/>
</dbReference>
<dbReference type="Gene3D" id="3.40.30.120">
    <property type="match status" value="1"/>
</dbReference>
<reference evidence="7 8" key="1">
    <citation type="submission" date="2023-01" db="EMBL/GenBank/DDBJ databases">
        <title>Analysis of 21 Apiospora genomes using comparative genomics revels a genus with tremendous synthesis potential of carbohydrate active enzymes and secondary metabolites.</title>
        <authorList>
            <person name="Sorensen T."/>
        </authorList>
    </citation>
    <scope>NUCLEOTIDE SEQUENCE [LARGE SCALE GENOMIC DNA]</scope>
    <source>
        <strain evidence="7 8">CBS 20057</strain>
    </source>
</reference>
<evidence type="ECO:0000256" key="1">
    <source>
        <dbReference type="ARBA" id="ARBA00001974"/>
    </source>
</evidence>
<dbReference type="Pfam" id="PF01494">
    <property type="entry name" value="FAD_binding_3"/>
    <property type="match status" value="1"/>
</dbReference>
<keyword evidence="4" id="KW-0274">FAD</keyword>
<dbReference type="Gene3D" id="3.30.9.10">
    <property type="entry name" value="D-Amino Acid Oxidase, subunit A, domain 2"/>
    <property type="match status" value="1"/>
</dbReference>
<evidence type="ECO:0000256" key="2">
    <source>
        <dbReference type="ARBA" id="ARBA00005179"/>
    </source>
</evidence>